<evidence type="ECO:0000313" key="3">
    <source>
        <dbReference type="Proteomes" id="UP000076798"/>
    </source>
</evidence>
<dbReference type="STRING" id="1314776.A0A166I2V1"/>
<organism evidence="2 3">
    <name type="scientific">Sistotremastrum suecicum HHB10207 ss-3</name>
    <dbReference type="NCBI Taxonomy" id="1314776"/>
    <lineage>
        <taxon>Eukaryota</taxon>
        <taxon>Fungi</taxon>
        <taxon>Dikarya</taxon>
        <taxon>Basidiomycota</taxon>
        <taxon>Agaricomycotina</taxon>
        <taxon>Agaricomycetes</taxon>
        <taxon>Sistotremastrales</taxon>
        <taxon>Sistotremastraceae</taxon>
        <taxon>Sistotremastrum</taxon>
    </lineage>
</organism>
<dbReference type="EMBL" id="KV428008">
    <property type="protein sequence ID" value="KZT43333.1"/>
    <property type="molecule type" value="Genomic_DNA"/>
</dbReference>
<feature type="transmembrane region" description="Helical" evidence="1">
    <location>
        <begin position="107"/>
        <end position="129"/>
    </location>
</feature>
<gene>
    <name evidence="2" type="ORF">SISSUDRAFT_1040322</name>
</gene>
<keyword evidence="3" id="KW-1185">Reference proteome</keyword>
<feature type="transmembrane region" description="Helical" evidence="1">
    <location>
        <begin position="50"/>
        <end position="72"/>
    </location>
</feature>
<feature type="transmembrane region" description="Helical" evidence="1">
    <location>
        <begin position="78"/>
        <end position="100"/>
    </location>
</feature>
<accession>A0A166I2V1</accession>
<evidence type="ECO:0000256" key="1">
    <source>
        <dbReference type="SAM" id="Phobius"/>
    </source>
</evidence>
<dbReference type="AlphaFoldDB" id="A0A166I2V1"/>
<protein>
    <submittedName>
        <fullName evidence="2">Uncharacterized protein</fullName>
    </submittedName>
</protein>
<dbReference type="Proteomes" id="UP000076798">
    <property type="component" value="Unassembled WGS sequence"/>
</dbReference>
<keyword evidence="1" id="KW-0812">Transmembrane</keyword>
<keyword evidence="1" id="KW-0472">Membrane</keyword>
<reference evidence="2 3" key="1">
    <citation type="journal article" date="2016" name="Mol. Biol. Evol.">
        <title>Comparative Genomics of Early-Diverging Mushroom-Forming Fungi Provides Insights into the Origins of Lignocellulose Decay Capabilities.</title>
        <authorList>
            <person name="Nagy L.G."/>
            <person name="Riley R."/>
            <person name="Tritt A."/>
            <person name="Adam C."/>
            <person name="Daum C."/>
            <person name="Floudas D."/>
            <person name="Sun H."/>
            <person name="Yadav J.S."/>
            <person name="Pangilinan J."/>
            <person name="Larsson K.H."/>
            <person name="Matsuura K."/>
            <person name="Barry K."/>
            <person name="Labutti K."/>
            <person name="Kuo R."/>
            <person name="Ohm R.A."/>
            <person name="Bhattacharya S.S."/>
            <person name="Shirouzu T."/>
            <person name="Yoshinaga Y."/>
            <person name="Martin F.M."/>
            <person name="Grigoriev I.V."/>
            <person name="Hibbett D.S."/>
        </authorList>
    </citation>
    <scope>NUCLEOTIDE SEQUENCE [LARGE SCALE GENOMIC DNA]</scope>
    <source>
        <strain evidence="2 3">HHB10207 ss-3</strain>
    </source>
</reference>
<proteinExistence type="predicted"/>
<dbReference type="Pfam" id="PF16015">
    <property type="entry name" value="Promethin"/>
    <property type="match status" value="1"/>
</dbReference>
<name>A0A166I2V1_9AGAM</name>
<evidence type="ECO:0000313" key="2">
    <source>
        <dbReference type="EMBL" id="KZT43333.1"/>
    </source>
</evidence>
<sequence length="185" mass="20472">MSSRRVPSQKELEEWFEATVEKVKTESDHLENSYFAPASRRTQELAGRRPFLFVFLVIFAALSLFPVTLFLIVSAFTLFSFVALALVVALSASLVVILAGGLVLSSILTFLFCLALSLTFVSIISYFLIRLVIHLRASGWSGTQIWLSEIQSLFPRSRTIATEHDEKSALTTKGVIDGQSAPPTQ</sequence>
<keyword evidence="1" id="KW-1133">Transmembrane helix</keyword>